<accession>A0A1P8UVH6</accession>
<dbReference type="OrthoDB" id="7877480at2"/>
<dbReference type="EMBL" id="CP015093">
    <property type="protein sequence ID" value="APZ53401.1"/>
    <property type="molecule type" value="Genomic_DNA"/>
</dbReference>
<feature type="transmembrane region" description="Helical" evidence="1">
    <location>
        <begin position="43"/>
        <end position="60"/>
    </location>
</feature>
<keyword evidence="1" id="KW-1133">Transmembrane helix</keyword>
<sequence length="282" mass="30807">MANIDYGSYRDDGMGPLDSGLAVLFLAAFPMILLLFQGSATSAFAAVLQLSLFLMALRLIHRGQKLQNTYDSAEIARAPRIPRKILGAVLIGIMVTILAGHHFYSLLLPVGFGALASALSLAAFGIDPMKDKGDIAAVSDEPRKFTSHASDAVLERIDATLDGMVQDVAALGDRDLTRQIEALKTGAMGLIAALCAENPDIKQLRKPVVKFVELLRQENARLIAAWEAGDRHRARRRYLARIAVLGQAFEERARKSVTSSGRDAFELEADLLWHRMRIDLVA</sequence>
<evidence type="ECO:0000256" key="1">
    <source>
        <dbReference type="SAM" id="Phobius"/>
    </source>
</evidence>
<dbReference type="AlphaFoldDB" id="A0A1P8UVH6"/>
<gene>
    <name evidence="2" type="ORF">Ga0080574_TMP3067</name>
</gene>
<dbReference type="KEGG" id="paby:Ga0080574_TMP3067"/>
<keyword evidence="1" id="KW-0812">Transmembrane</keyword>
<evidence type="ECO:0008006" key="4">
    <source>
        <dbReference type="Google" id="ProtNLM"/>
    </source>
</evidence>
<keyword evidence="3" id="KW-1185">Reference proteome</keyword>
<feature type="transmembrane region" description="Helical" evidence="1">
    <location>
        <begin position="81"/>
        <end position="100"/>
    </location>
</feature>
<organism evidence="2 3">
    <name type="scientific">Salipiger abyssi</name>
    <dbReference type="NCBI Taxonomy" id="1250539"/>
    <lineage>
        <taxon>Bacteria</taxon>
        <taxon>Pseudomonadati</taxon>
        <taxon>Pseudomonadota</taxon>
        <taxon>Alphaproteobacteria</taxon>
        <taxon>Rhodobacterales</taxon>
        <taxon>Roseobacteraceae</taxon>
        <taxon>Salipiger</taxon>
    </lineage>
</organism>
<evidence type="ECO:0000313" key="2">
    <source>
        <dbReference type="EMBL" id="APZ53401.1"/>
    </source>
</evidence>
<protein>
    <recommendedName>
        <fullName evidence="4">5-bromo-4-chloroindolyl phosphate hydrolysis protein</fullName>
    </recommendedName>
</protein>
<dbReference type="STRING" id="1250539.Ga0080574_TMP3067"/>
<name>A0A1P8UVH6_9RHOB</name>
<proteinExistence type="predicted"/>
<evidence type="ECO:0000313" key="3">
    <source>
        <dbReference type="Proteomes" id="UP000187059"/>
    </source>
</evidence>
<dbReference type="Proteomes" id="UP000187059">
    <property type="component" value="Chromosome"/>
</dbReference>
<keyword evidence="1" id="KW-0472">Membrane</keyword>
<feature type="transmembrane region" description="Helical" evidence="1">
    <location>
        <begin position="106"/>
        <end position="126"/>
    </location>
</feature>
<dbReference type="RefSeq" id="WP_076701476.1">
    <property type="nucleotide sequence ID" value="NZ_CP015093.1"/>
</dbReference>
<reference evidence="2 3" key="1">
    <citation type="submission" date="2016-04" db="EMBL/GenBank/DDBJ databases">
        <title>Deep-sea bacteria in the southern Pacific.</title>
        <authorList>
            <person name="Tang K."/>
        </authorList>
    </citation>
    <scope>NUCLEOTIDE SEQUENCE [LARGE SCALE GENOMIC DNA]</scope>
    <source>
        <strain evidence="2 3">JLT2014</strain>
    </source>
</reference>
<feature type="transmembrane region" description="Helical" evidence="1">
    <location>
        <begin position="20"/>
        <end position="37"/>
    </location>
</feature>